<dbReference type="GO" id="GO:0008428">
    <property type="term" value="F:ribonuclease inhibitor activity"/>
    <property type="evidence" value="ECO:0007669"/>
    <property type="project" value="InterPro"/>
</dbReference>
<proteinExistence type="inferred from homology"/>
<keyword evidence="5 9" id="KW-0479">Metal-binding</keyword>
<feature type="binding site" evidence="9">
    <location>
        <position position="101"/>
    </location>
    <ligand>
        <name>Mg(2+)</name>
        <dbReference type="ChEBI" id="CHEBI:18420"/>
    </ligand>
</feature>
<dbReference type="GO" id="GO:0051252">
    <property type="term" value="P:regulation of RNA metabolic process"/>
    <property type="evidence" value="ECO:0007669"/>
    <property type="project" value="InterPro"/>
</dbReference>
<feature type="binding site" evidence="9">
    <location>
        <begin position="78"/>
        <end position="81"/>
    </location>
    <ligand>
        <name>substrate</name>
    </ligand>
</feature>
<dbReference type="Proteomes" id="UP000429595">
    <property type="component" value="Unassembled WGS sequence"/>
</dbReference>
<comment type="cofactor">
    <cofactor evidence="9">
        <name>Mg(2+)</name>
        <dbReference type="ChEBI" id="CHEBI:18420"/>
    </cofactor>
</comment>
<keyword evidence="12" id="KW-1185">Reference proteome</keyword>
<dbReference type="PANTHER" id="PTHR33254:SF4">
    <property type="entry name" value="4-HYDROXY-4-METHYL-2-OXOGLUTARATE ALDOLASE 3-RELATED"/>
    <property type="match status" value="1"/>
</dbReference>
<evidence type="ECO:0000256" key="7">
    <source>
        <dbReference type="ARBA" id="ARBA00025046"/>
    </source>
</evidence>
<dbReference type="EMBL" id="WEIO01000009">
    <property type="protein sequence ID" value="KAB7705365.1"/>
    <property type="molecule type" value="Genomic_DNA"/>
</dbReference>
<dbReference type="NCBIfam" id="NF006875">
    <property type="entry name" value="PRK09372.1"/>
    <property type="match status" value="1"/>
</dbReference>
<dbReference type="EC" id="4.1.1.112" evidence="10"/>
<comment type="catalytic activity">
    <reaction evidence="8 10">
        <text>oxaloacetate + H(+) = pyruvate + CO2</text>
        <dbReference type="Rhea" id="RHEA:15641"/>
        <dbReference type="ChEBI" id="CHEBI:15361"/>
        <dbReference type="ChEBI" id="CHEBI:15378"/>
        <dbReference type="ChEBI" id="CHEBI:16452"/>
        <dbReference type="ChEBI" id="CHEBI:16526"/>
        <dbReference type="EC" id="4.1.1.112"/>
    </reaction>
</comment>
<comment type="function">
    <text evidence="7 10">Catalyzes the aldol cleavage of 4-hydroxy-4-methyl-2-oxoglutarate (HMG) into 2 molecules of pyruvate. Also contains a secondary oxaloacetate (OAA) decarboxylase activity due to the common pyruvate enolate transition state formed following C-C bond cleavage in the retro-aldol and decarboxylation reactions.</text>
</comment>
<evidence type="ECO:0000256" key="3">
    <source>
        <dbReference type="ARBA" id="ARBA00008621"/>
    </source>
</evidence>
<comment type="similarity">
    <text evidence="3 10">Belongs to the class II aldolase/RraA-like family.</text>
</comment>
<feature type="binding site" evidence="9">
    <location>
        <position position="100"/>
    </location>
    <ligand>
        <name>substrate</name>
    </ligand>
</feature>
<name>A0A6I1FD09_9BACI</name>
<dbReference type="GO" id="GO:0046872">
    <property type="term" value="F:metal ion binding"/>
    <property type="evidence" value="ECO:0007669"/>
    <property type="project" value="UniProtKB-KW"/>
</dbReference>
<gene>
    <name evidence="11" type="primary">rraA</name>
    <name evidence="11" type="ORF">F9802_14805</name>
</gene>
<dbReference type="InterPro" id="IPR005493">
    <property type="entry name" value="RraA/RraA-like"/>
</dbReference>
<keyword evidence="9" id="KW-0460">Magnesium</keyword>
<dbReference type="SUPFAM" id="SSF89562">
    <property type="entry name" value="RraA-like"/>
    <property type="match status" value="1"/>
</dbReference>
<evidence type="ECO:0000256" key="5">
    <source>
        <dbReference type="ARBA" id="ARBA00022723"/>
    </source>
</evidence>
<dbReference type="GO" id="GO:0047443">
    <property type="term" value="F:4-hydroxy-4-methyl-2-oxoglutarate aldolase activity"/>
    <property type="evidence" value="ECO:0007669"/>
    <property type="project" value="UniProtKB-EC"/>
</dbReference>
<evidence type="ECO:0000256" key="2">
    <source>
        <dbReference type="ARBA" id="ARBA00001968"/>
    </source>
</evidence>
<reference evidence="11 12" key="1">
    <citation type="submission" date="2019-10" db="EMBL/GenBank/DDBJ databases">
        <title>Bacillus aerolatum sp. nov., isolated from bioaerosol of sport playgrounds.</title>
        <authorList>
            <person name="Chen P."/>
            <person name="Zhang G."/>
        </authorList>
    </citation>
    <scope>NUCLEOTIDE SEQUENCE [LARGE SCALE GENOMIC DNA]</scope>
    <source>
        <strain evidence="11 12">CX253</strain>
    </source>
</reference>
<dbReference type="AlphaFoldDB" id="A0A6I1FD09"/>
<comment type="cofactor">
    <cofactor evidence="2 10">
        <name>a divalent metal cation</name>
        <dbReference type="ChEBI" id="CHEBI:60240"/>
    </cofactor>
</comment>
<dbReference type="Gene3D" id="3.50.30.40">
    <property type="entry name" value="Ribonuclease E inhibitor RraA/RraA-like"/>
    <property type="match status" value="1"/>
</dbReference>
<dbReference type="GO" id="GO:0008948">
    <property type="term" value="F:oxaloacetate decarboxylase activity"/>
    <property type="evidence" value="ECO:0007669"/>
    <property type="project" value="UniProtKB-EC"/>
</dbReference>
<evidence type="ECO:0000313" key="12">
    <source>
        <dbReference type="Proteomes" id="UP000429595"/>
    </source>
</evidence>
<evidence type="ECO:0000256" key="1">
    <source>
        <dbReference type="ARBA" id="ARBA00001342"/>
    </source>
</evidence>
<organism evidence="11 12">
    <name type="scientific">Bacillus aerolatus</name>
    <dbReference type="NCBI Taxonomy" id="2653354"/>
    <lineage>
        <taxon>Bacteria</taxon>
        <taxon>Bacillati</taxon>
        <taxon>Bacillota</taxon>
        <taxon>Bacilli</taxon>
        <taxon>Bacillales</taxon>
        <taxon>Bacillaceae</taxon>
        <taxon>Bacillus</taxon>
    </lineage>
</organism>
<dbReference type="RefSeq" id="WP_152153318.1">
    <property type="nucleotide sequence ID" value="NZ_WEIO01000009.1"/>
</dbReference>
<evidence type="ECO:0000256" key="6">
    <source>
        <dbReference type="ARBA" id="ARBA00023239"/>
    </source>
</evidence>
<dbReference type="Pfam" id="PF03737">
    <property type="entry name" value="RraA-like"/>
    <property type="match status" value="1"/>
</dbReference>
<sequence length="163" mass="17620">MTETEVKTADLCDDFADELNVCYLELKSYGGKKRFAGPISTVKVFEDNVLVKKSLQTIPEGHVLVVDGGGSKKCALLGDRLGEIAEERKLAGIIINGCVRDTAELSKLNIGVLALGSNPLKSIKRGEGEQDTAIQFGEVNWVPGHYVYADEDGVIVAEKPLKK</sequence>
<comment type="caution">
    <text evidence="11">The sequence shown here is derived from an EMBL/GenBank/DDBJ whole genome shotgun (WGS) entry which is preliminary data.</text>
</comment>
<comment type="catalytic activity">
    <reaction evidence="1 10">
        <text>4-hydroxy-4-methyl-2-oxoglutarate = 2 pyruvate</text>
        <dbReference type="Rhea" id="RHEA:22748"/>
        <dbReference type="ChEBI" id="CHEBI:15361"/>
        <dbReference type="ChEBI" id="CHEBI:58276"/>
        <dbReference type="EC" id="4.1.3.17"/>
    </reaction>
</comment>
<dbReference type="CDD" id="cd16841">
    <property type="entry name" value="RraA_family"/>
    <property type="match status" value="1"/>
</dbReference>
<accession>A0A6I1FD09</accession>
<evidence type="ECO:0000256" key="9">
    <source>
        <dbReference type="PIRSR" id="PIRSR605493-1"/>
    </source>
</evidence>
<dbReference type="NCBIfam" id="TIGR01935">
    <property type="entry name" value="NOT-MenG"/>
    <property type="match status" value="1"/>
</dbReference>
<dbReference type="PANTHER" id="PTHR33254">
    <property type="entry name" value="4-HYDROXY-4-METHYL-2-OXOGLUTARATE ALDOLASE 3-RELATED"/>
    <property type="match status" value="1"/>
</dbReference>
<dbReference type="InterPro" id="IPR010203">
    <property type="entry name" value="RraA"/>
</dbReference>
<comment type="subunit">
    <text evidence="4 10">Homotrimer.</text>
</comment>
<protein>
    <recommendedName>
        <fullName evidence="10">4-hydroxy-4-methyl-2-oxoglutarate aldolase</fullName>
        <shortName evidence="10">HMG aldolase</shortName>
        <ecNumber evidence="10">4.1.1.112</ecNumber>
        <ecNumber evidence="10">4.1.3.17</ecNumber>
    </recommendedName>
    <alternativeName>
        <fullName evidence="10">Oxaloacetate decarboxylase</fullName>
    </alternativeName>
</protein>
<keyword evidence="6 10" id="KW-0456">Lyase</keyword>
<evidence type="ECO:0000256" key="4">
    <source>
        <dbReference type="ARBA" id="ARBA00011233"/>
    </source>
</evidence>
<evidence type="ECO:0000256" key="8">
    <source>
        <dbReference type="ARBA" id="ARBA00047973"/>
    </source>
</evidence>
<evidence type="ECO:0000313" key="11">
    <source>
        <dbReference type="EMBL" id="KAB7705365.1"/>
    </source>
</evidence>
<dbReference type="EC" id="4.1.3.17" evidence="10"/>
<dbReference type="InterPro" id="IPR036704">
    <property type="entry name" value="RraA/RraA-like_sf"/>
</dbReference>
<evidence type="ECO:0000256" key="10">
    <source>
        <dbReference type="RuleBase" id="RU004338"/>
    </source>
</evidence>